<dbReference type="AlphaFoldDB" id="A0AAV0Y834"/>
<protein>
    <recommendedName>
        <fullName evidence="1">Reverse transcriptase domain-containing protein</fullName>
    </recommendedName>
</protein>
<evidence type="ECO:0000259" key="1">
    <source>
        <dbReference type="PROSITE" id="PS50878"/>
    </source>
</evidence>
<comment type="caution">
    <text evidence="2">The sequence shown here is derived from an EMBL/GenBank/DDBJ whole genome shotgun (WGS) entry which is preliminary data.</text>
</comment>
<dbReference type="PROSITE" id="PS50878">
    <property type="entry name" value="RT_POL"/>
    <property type="match status" value="1"/>
</dbReference>
<dbReference type="GO" id="GO:0071897">
    <property type="term" value="P:DNA biosynthetic process"/>
    <property type="evidence" value="ECO:0007669"/>
    <property type="project" value="UniProtKB-ARBA"/>
</dbReference>
<dbReference type="InterPro" id="IPR043128">
    <property type="entry name" value="Rev_trsase/Diguanyl_cyclase"/>
</dbReference>
<dbReference type="Gene3D" id="3.30.70.270">
    <property type="match status" value="1"/>
</dbReference>
<evidence type="ECO:0000313" key="2">
    <source>
        <dbReference type="EMBL" id="CAI6375606.1"/>
    </source>
</evidence>
<gene>
    <name evidence="2" type="ORF">MEUPH1_LOCUS29078</name>
</gene>
<sequence length="143" mass="16074">MGVPEHLIAIIKMIYTNGQAYVRVESDLSESFWVGQGVRQGCVLSPLLFNIYGERIMRHATQEWNGGVSIGGNKISNLRYADDTVLLAKSEMEMANLLELVEKFSNEADLKLNRSKCSIIAVDRTRTLPLTFNLIPDIDRKDS</sequence>
<evidence type="ECO:0000313" key="3">
    <source>
        <dbReference type="Proteomes" id="UP001160148"/>
    </source>
</evidence>
<dbReference type="EMBL" id="CARXXK010001350">
    <property type="protein sequence ID" value="CAI6375606.1"/>
    <property type="molecule type" value="Genomic_DNA"/>
</dbReference>
<feature type="domain" description="Reverse transcriptase" evidence="1">
    <location>
        <begin position="1"/>
        <end position="134"/>
    </location>
</feature>
<proteinExistence type="predicted"/>
<dbReference type="InterPro" id="IPR043502">
    <property type="entry name" value="DNA/RNA_pol_sf"/>
</dbReference>
<organism evidence="2 3">
    <name type="scientific">Macrosiphum euphorbiae</name>
    <name type="common">potato aphid</name>
    <dbReference type="NCBI Taxonomy" id="13131"/>
    <lineage>
        <taxon>Eukaryota</taxon>
        <taxon>Metazoa</taxon>
        <taxon>Ecdysozoa</taxon>
        <taxon>Arthropoda</taxon>
        <taxon>Hexapoda</taxon>
        <taxon>Insecta</taxon>
        <taxon>Pterygota</taxon>
        <taxon>Neoptera</taxon>
        <taxon>Paraneoptera</taxon>
        <taxon>Hemiptera</taxon>
        <taxon>Sternorrhyncha</taxon>
        <taxon>Aphidomorpha</taxon>
        <taxon>Aphidoidea</taxon>
        <taxon>Aphididae</taxon>
        <taxon>Macrosiphini</taxon>
        <taxon>Macrosiphum</taxon>
    </lineage>
</organism>
<accession>A0AAV0Y834</accession>
<dbReference type="Pfam" id="PF00078">
    <property type="entry name" value="RVT_1"/>
    <property type="match status" value="1"/>
</dbReference>
<dbReference type="SUPFAM" id="SSF56672">
    <property type="entry name" value="DNA/RNA polymerases"/>
    <property type="match status" value="1"/>
</dbReference>
<dbReference type="PANTHER" id="PTHR47027">
    <property type="entry name" value="REVERSE TRANSCRIPTASE DOMAIN-CONTAINING PROTEIN"/>
    <property type="match status" value="1"/>
</dbReference>
<name>A0AAV0Y834_9HEMI</name>
<dbReference type="InterPro" id="IPR000477">
    <property type="entry name" value="RT_dom"/>
</dbReference>
<dbReference type="PANTHER" id="PTHR47027:SF8">
    <property type="entry name" value="RIBONUCLEASE H"/>
    <property type="match status" value="1"/>
</dbReference>
<keyword evidence="3" id="KW-1185">Reference proteome</keyword>
<dbReference type="Proteomes" id="UP001160148">
    <property type="component" value="Unassembled WGS sequence"/>
</dbReference>
<reference evidence="2 3" key="1">
    <citation type="submission" date="2023-01" db="EMBL/GenBank/DDBJ databases">
        <authorList>
            <person name="Whitehead M."/>
        </authorList>
    </citation>
    <scope>NUCLEOTIDE SEQUENCE [LARGE SCALE GENOMIC DNA]</scope>
</reference>